<dbReference type="GO" id="GO:0046872">
    <property type="term" value="F:metal ion binding"/>
    <property type="evidence" value="ECO:0007669"/>
    <property type="project" value="UniProtKB-KW"/>
</dbReference>
<evidence type="ECO:0000256" key="3">
    <source>
        <dbReference type="ARBA" id="ARBA00005411"/>
    </source>
</evidence>
<name>A0A543FQD4_9PSEU</name>
<comment type="subunit">
    <text evidence="11">Homodimer.</text>
</comment>
<dbReference type="InterPro" id="IPR017142">
    <property type="entry name" value="Nitric_oxide_synthase_Oase-su"/>
</dbReference>
<keyword evidence="8 11" id="KW-0560">Oxidoreductase</keyword>
<dbReference type="Gene3D" id="3.90.340.10">
    <property type="entry name" value="Nitric Oxide Synthase, Chain A, domain 1"/>
    <property type="match status" value="1"/>
</dbReference>
<evidence type="ECO:0000256" key="1">
    <source>
        <dbReference type="ARBA" id="ARBA00001971"/>
    </source>
</evidence>
<comment type="caution">
    <text evidence="14">The sequence shown here is derived from an EMBL/GenBank/DDBJ whole genome shotgun (WGS) entry which is preliminary data.</text>
</comment>
<keyword evidence="9 11" id="KW-0408">Iron</keyword>
<dbReference type="Gene3D" id="3.90.1230.10">
    <property type="entry name" value="Nitric Oxide Synthase, Chain A, domain 3"/>
    <property type="match status" value="1"/>
</dbReference>
<dbReference type="SUPFAM" id="SSF56512">
    <property type="entry name" value="Nitric oxide (NO) synthase oxygenase domain"/>
    <property type="match status" value="1"/>
</dbReference>
<feature type="domain" description="Nitric oxide synthase (NOS)" evidence="13">
    <location>
        <begin position="87"/>
        <end position="94"/>
    </location>
</feature>
<comment type="miscellaneous">
    <text evidence="11">This protein is similar to the oxygenase domain of eukaryotic nitric oxide synthases but lacks the reductase domain which, in eukaryotes, is responsible for transfer of electrons to the ferric heme during nitric oxide synthesis.</text>
</comment>
<gene>
    <name evidence="14" type="ORF">FB388_7400</name>
</gene>
<evidence type="ECO:0000256" key="9">
    <source>
        <dbReference type="ARBA" id="ARBA00023004"/>
    </source>
</evidence>
<feature type="binding site" description="axial binding residue" evidence="12">
    <location>
        <position position="88"/>
    </location>
    <ligand>
        <name>heme</name>
        <dbReference type="ChEBI" id="CHEBI:30413"/>
    </ligand>
    <ligandPart>
        <name>Fe</name>
        <dbReference type="ChEBI" id="CHEBI:18248"/>
    </ligandPart>
</feature>
<organism evidence="14 15">
    <name type="scientific">Pseudonocardia cypriaca</name>
    <dbReference type="NCBI Taxonomy" id="882449"/>
    <lineage>
        <taxon>Bacteria</taxon>
        <taxon>Bacillati</taxon>
        <taxon>Actinomycetota</taxon>
        <taxon>Actinomycetes</taxon>
        <taxon>Pseudonocardiales</taxon>
        <taxon>Pseudonocardiaceae</taxon>
        <taxon>Pseudonocardia</taxon>
    </lineage>
</organism>
<evidence type="ECO:0000256" key="6">
    <source>
        <dbReference type="ARBA" id="ARBA00022617"/>
    </source>
</evidence>
<protein>
    <recommendedName>
        <fullName evidence="5 11">Nitric oxide synthase oxygenase</fullName>
        <ecNumber evidence="4 11">1.14.14.47</ecNumber>
    </recommendedName>
</protein>
<evidence type="ECO:0000256" key="12">
    <source>
        <dbReference type="PIRSR" id="PIRSR037219-1"/>
    </source>
</evidence>
<keyword evidence="15" id="KW-1185">Reference proteome</keyword>
<reference evidence="14 15" key="1">
    <citation type="submission" date="2019-06" db="EMBL/GenBank/DDBJ databases">
        <title>Sequencing the genomes of 1000 actinobacteria strains.</title>
        <authorList>
            <person name="Klenk H.-P."/>
        </authorList>
    </citation>
    <scope>NUCLEOTIDE SEQUENCE [LARGE SCALE GENOMIC DNA]</scope>
    <source>
        <strain evidence="14 15">DSM 45511</strain>
    </source>
</reference>
<comment type="cofactor">
    <cofactor evidence="1 11 12">
        <name>heme</name>
        <dbReference type="ChEBI" id="CHEBI:30413"/>
    </cofactor>
</comment>
<accession>A0A543FQD4</accession>
<comment type="catalytic activity">
    <reaction evidence="10">
        <text>3 reduced [flavodoxin] + 2 L-arginine + 4 O2 = 3 oxidized [flavodoxin] + 2 L-citrulline + 2 nitric oxide + 4 H2O + 5 H(+)</text>
        <dbReference type="Rhea" id="RHEA:52324"/>
        <dbReference type="Rhea" id="RHEA-COMP:10622"/>
        <dbReference type="Rhea" id="RHEA-COMP:10623"/>
        <dbReference type="ChEBI" id="CHEBI:15377"/>
        <dbReference type="ChEBI" id="CHEBI:15378"/>
        <dbReference type="ChEBI" id="CHEBI:15379"/>
        <dbReference type="ChEBI" id="CHEBI:16480"/>
        <dbReference type="ChEBI" id="CHEBI:32682"/>
        <dbReference type="ChEBI" id="CHEBI:57618"/>
        <dbReference type="ChEBI" id="CHEBI:57743"/>
        <dbReference type="ChEBI" id="CHEBI:58210"/>
        <dbReference type="EC" id="1.14.14.47"/>
    </reaction>
</comment>
<dbReference type="InterPro" id="IPR044944">
    <property type="entry name" value="NOS_dom_3"/>
</dbReference>
<proteinExistence type="inferred from homology"/>
<evidence type="ECO:0000256" key="5">
    <source>
        <dbReference type="ARBA" id="ARBA00018859"/>
    </source>
</evidence>
<evidence type="ECO:0000256" key="7">
    <source>
        <dbReference type="ARBA" id="ARBA00022723"/>
    </source>
</evidence>
<evidence type="ECO:0000256" key="10">
    <source>
        <dbReference type="ARBA" id="ARBA00048713"/>
    </source>
</evidence>
<dbReference type="Proteomes" id="UP000319818">
    <property type="component" value="Unassembled WGS sequence"/>
</dbReference>
<evidence type="ECO:0000256" key="4">
    <source>
        <dbReference type="ARBA" id="ARBA00012735"/>
    </source>
</evidence>
<dbReference type="PANTHER" id="PTHR43410:SF1">
    <property type="entry name" value="NITRIC OXIDE SYNTHASE"/>
    <property type="match status" value="1"/>
</dbReference>
<evidence type="ECO:0000256" key="8">
    <source>
        <dbReference type="ARBA" id="ARBA00023002"/>
    </source>
</evidence>
<dbReference type="EC" id="1.14.14.47" evidence="4 11"/>
<keyword evidence="6 11" id="KW-0349">Heme</keyword>
<dbReference type="InterPro" id="IPR036119">
    <property type="entry name" value="NOS_N_sf"/>
</dbReference>
<comment type="function">
    <text evidence="2 11">Catalyzes the production of nitric oxide.</text>
</comment>
<comment type="similarity">
    <text evidence="3 11">Belongs to the NOS family. Bacterial NOS oxygenase subfamily.</text>
</comment>
<dbReference type="GO" id="GO:0006809">
    <property type="term" value="P:nitric oxide biosynthetic process"/>
    <property type="evidence" value="ECO:0007669"/>
    <property type="project" value="InterPro"/>
</dbReference>
<dbReference type="InterPro" id="IPR044940">
    <property type="entry name" value="NOS_dom_2"/>
</dbReference>
<dbReference type="InterPro" id="IPR050607">
    <property type="entry name" value="NOS"/>
</dbReference>
<dbReference type="PROSITE" id="PS60001">
    <property type="entry name" value="NOS"/>
    <property type="match status" value="1"/>
</dbReference>
<dbReference type="EMBL" id="VFPH01000003">
    <property type="protein sequence ID" value="TQM35954.1"/>
    <property type="molecule type" value="Genomic_DNA"/>
</dbReference>
<dbReference type="Gene3D" id="3.90.440.10">
    <property type="entry name" value="Nitric Oxide Synthase,Heme Domain,Chain A domain 2"/>
    <property type="match status" value="1"/>
</dbReference>
<evidence type="ECO:0000256" key="11">
    <source>
        <dbReference type="PIRNR" id="PIRNR037219"/>
    </source>
</evidence>
<dbReference type="Pfam" id="PF02898">
    <property type="entry name" value="NO_synthase"/>
    <property type="match status" value="1"/>
</dbReference>
<dbReference type="PANTHER" id="PTHR43410">
    <property type="entry name" value="NITRIC OXIDE SYNTHASE OXYGENASE"/>
    <property type="match status" value="1"/>
</dbReference>
<dbReference type="AlphaFoldDB" id="A0A543FQD4"/>
<sequence>MTLIATNAAVPAPRTCPVTHATPAPSVVDPEAALEFLTRFHAEAEPSVPLARRIRRIREEIDATGTYAHTTEELEFGARVAWRNAARCIGRLYWRSLHVRDRRHVRTPADVAAECVEHLRVATRGGRIRSTITVFAPDRPGAPGPRIHNDQLVRYAGHRMPSGAVRGDGKYTEFTDRAVALGWQRPDPPGRFDVLPLLIADGDCEPEVFELPPDAVLEVPLTHPDHAWFAELRLRWHAVPAISNMPLEIGGVTYQAAPFNGWYLGTEIGARNLVDADRYDLLPVIAERLGLDTSSERTLWRDRALVEMVRAVQHSFDVAGVTMADHHSESRRFLTHVEREERAGRRCPADWSWIVPPVSGGLTPVYHRYYDEPDPSTRPAFLLPTPRSST</sequence>
<dbReference type="InterPro" id="IPR004030">
    <property type="entry name" value="NOS_N"/>
</dbReference>
<dbReference type="OrthoDB" id="3398374at2"/>
<dbReference type="InterPro" id="IPR044943">
    <property type="entry name" value="NOS_dom_1"/>
</dbReference>
<dbReference type="RefSeq" id="WP_142107245.1">
    <property type="nucleotide sequence ID" value="NZ_VFPH01000003.1"/>
</dbReference>
<evidence type="ECO:0000256" key="2">
    <source>
        <dbReference type="ARBA" id="ARBA00002642"/>
    </source>
</evidence>
<dbReference type="GO" id="GO:0020037">
    <property type="term" value="F:heme binding"/>
    <property type="evidence" value="ECO:0007669"/>
    <property type="project" value="InterPro"/>
</dbReference>
<keyword evidence="7 11" id="KW-0479">Metal-binding</keyword>
<evidence type="ECO:0000313" key="14">
    <source>
        <dbReference type="EMBL" id="TQM35954.1"/>
    </source>
</evidence>
<dbReference type="GO" id="GO:0004517">
    <property type="term" value="F:nitric-oxide synthase activity"/>
    <property type="evidence" value="ECO:0007669"/>
    <property type="project" value="InterPro"/>
</dbReference>
<evidence type="ECO:0000313" key="15">
    <source>
        <dbReference type="Proteomes" id="UP000319818"/>
    </source>
</evidence>
<evidence type="ECO:0000259" key="13">
    <source>
        <dbReference type="PROSITE" id="PS60001"/>
    </source>
</evidence>
<dbReference type="PIRSF" id="PIRSF037219">
    <property type="entry name" value="NOS_oxygenase"/>
    <property type="match status" value="1"/>
</dbReference>